<dbReference type="EMBL" id="PGCI01000033">
    <property type="protein sequence ID" value="PLW47148.1"/>
    <property type="molecule type" value="Genomic_DNA"/>
</dbReference>
<evidence type="ECO:0000313" key="4">
    <source>
        <dbReference type="EMBL" id="PLW46955.1"/>
    </source>
</evidence>
<keyword evidence="2" id="KW-1133">Transmembrane helix</keyword>
<protein>
    <submittedName>
        <fullName evidence="3">Uncharacterized protein</fullName>
    </submittedName>
</protein>
<evidence type="ECO:0000313" key="7">
    <source>
        <dbReference type="Proteomes" id="UP000235392"/>
    </source>
</evidence>
<feature type="region of interest" description="Disordered" evidence="1">
    <location>
        <begin position="1"/>
        <end position="69"/>
    </location>
</feature>
<feature type="region of interest" description="Disordered" evidence="1">
    <location>
        <begin position="85"/>
        <end position="151"/>
    </location>
</feature>
<dbReference type="Proteomes" id="UP000235392">
    <property type="component" value="Unassembled WGS sequence"/>
</dbReference>
<evidence type="ECO:0000313" key="3">
    <source>
        <dbReference type="EMBL" id="PLW20621.1"/>
    </source>
</evidence>
<accession>A0A2N5T543</accession>
<comment type="caution">
    <text evidence="3">The sequence shown here is derived from an EMBL/GenBank/DDBJ whole genome shotgun (WGS) entry which is preliminary data.</text>
</comment>
<dbReference type="Proteomes" id="UP000235388">
    <property type="component" value="Unassembled WGS sequence"/>
</dbReference>
<sequence length="356" mass="39277">MAHYQHEQEGDSHELRSTHYQPYNHQQYQHPARIQQHNAFGDDSDSEDEHQQHPAPDDQAPPEFDVYKDFNNSGVRYTTLLHGTADDSKHEHHGDHQSSGKTPHVAAEKALRDRDDDDAAGSFIGAPASPSTSHARLQPGLMPKPSTRKGRLAQLKSGKNRWKIGSVIAFLIIACVGVVVFLLVPRQPFISFENPPTLVRKEENNLVFSAKDPTRFSFDATLDIVLDGRTSYLPTLVRDFRAIVSDLGVTSGTIQVAKSKRAMAFTASTRNLTPLTTDVHFEYSAKLPSDNLWQTWRQACGNIAESTKNGTITRPSLQLVVLVQFSVVGMLGTKSDSTQINNVGCPAELPAGAPSY</sequence>
<evidence type="ECO:0000256" key="2">
    <source>
        <dbReference type="SAM" id="Phobius"/>
    </source>
</evidence>
<keyword evidence="6" id="KW-1185">Reference proteome</keyword>
<feature type="compositionally biased region" description="Basic and acidic residues" evidence="1">
    <location>
        <begin position="85"/>
        <end position="98"/>
    </location>
</feature>
<proteinExistence type="predicted"/>
<dbReference type="AlphaFoldDB" id="A0A2N5T543"/>
<gene>
    <name evidence="3" type="ORF">PCANC_06039</name>
    <name evidence="4" type="ORF">PCANC_06525</name>
    <name evidence="5" type="ORF">PCASD_02357</name>
</gene>
<dbReference type="EMBL" id="PGCJ01000794">
    <property type="protein sequence ID" value="PLW20621.1"/>
    <property type="molecule type" value="Genomic_DNA"/>
</dbReference>
<name>A0A2N5T543_9BASI</name>
<reference evidence="6 7" key="1">
    <citation type="submission" date="2017-11" db="EMBL/GenBank/DDBJ databases">
        <title>De novo assembly and phasing of dikaryotic genomes from two isolates of Puccinia coronata f. sp. avenae, the causal agent of oat crown rust.</title>
        <authorList>
            <person name="Miller M.E."/>
            <person name="Zhang Y."/>
            <person name="Omidvar V."/>
            <person name="Sperschneider J."/>
            <person name="Schwessinger B."/>
            <person name="Raley C."/>
            <person name="Palmer J.M."/>
            <person name="Garnica D."/>
            <person name="Upadhyaya N."/>
            <person name="Rathjen J."/>
            <person name="Taylor J.M."/>
            <person name="Park R.F."/>
            <person name="Dodds P.N."/>
            <person name="Hirsch C.D."/>
            <person name="Kianian S.F."/>
            <person name="Figueroa M."/>
        </authorList>
    </citation>
    <scope>NUCLEOTIDE SEQUENCE [LARGE SCALE GENOMIC DNA]</scope>
    <source>
        <strain evidence="3">12NC29</strain>
        <strain evidence="5">12SD80</strain>
    </source>
</reference>
<feature type="transmembrane region" description="Helical" evidence="2">
    <location>
        <begin position="164"/>
        <end position="184"/>
    </location>
</feature>
<feature type="compositionally biased region" description="Low complexity" evidence="1">
    <location>
        <begin position="19"/>
        <end position="31"/>
    </location>
</feature>
<dbReference type="OrthoDB" id="5582002at2759"/>
<feature type="compositionally biased region" description="Basic and acidic residues" evidence="1">
    <location>
        <begin position="1"/>
        <end position="17"/>
    </location>
</feature>
<evidence type="ECO:0000256" key="1">
    <source>
        <dbReference type="SAM" id="MobiDB-lite"/>
    </source>
</evidence>
<evidence type="ECO:0000313" key="5">
    <source>
        <dbReference type="EMBL" id="PLW47148.1"/>
    </source>
</evidence>
<keyword evidence="2" id="KW-0472">Membrane</keyword>
<organism evidence="3 6">
    <name type="scientific">Puccinia coronata f. sp. avenae</name>
    <dbReference type="NCBI Taxonomy" id="200324"/>
    <lineage>
        <taxon>Eukaryota</taxon>
        <taxon>Fungi</taxon>
        <taxon>Dikarya</taxon>
        <taxon>Basidiomycota</taxon>
        <taxon>Pucciniomycotina</taxon>
        <taxon>Pucciniomycetes</taxon>
        <taxon>Pucciniales</taxon>
        <taxon>Pucciniaceae</taxon>
        <taxon>Puccinia</taxon>
    </lineage>
</organism>
<evidence type="ECO:0000313" key="6">
    <source>
        <dbReference type="Proteomes" id="UP000235388"/>
    </source>
</evidence>
<dbReference type="EMBL" id="PGCJ01000114">
    <property type="protein sequence ID" value="PLW46955.1"/>
    <property type="molecule type" value="Genomic_DNA"/>
</dbReference>
<dbReference type="STRING" id="200324.A0A2N5T543"/>
<keyword evidence="2" id="KW-0812">Transmembrane</keyword>